<sequence length="169" mass="19038">MSAVIKTTTPFVIEEVLIEALAVVGAEPVKITLSNQQTISHRGGLSVGDILTNRSDYYGLQHFRLEGGRWILRHDSSEMNGRVKSILKGKQYSKVGRFLEEVGFAYEASYQDYLARIADKERMRLDEERKARVEATRQQAIAKAKSQGYSVKETTNSKGQVQLVLTRMV</sequence>
<protein>
    <submittedName>
        <fullName evidence="1">Uncharacterized protein</fullName>
    </submittedName>
</protein>
<name>A0A1C3JU20_9GAMM</name>
<dbReference type="EMBL" id="FLRA01000021">
    <property type="protein sequence ID" value="SBT18540.1"/>
    <property type="molecule type" value="Genomic_DNA"/>
</dbReference>
<gene>
    <name evidence="1" type="ORF">MGA5115_02671</name>
    <name evidence="2" type="ORF">MGA5116_03381</name>
</gene>
<dbReference type="Proteomes" id="UP000092871">
    <property type="component" value="Unassembled WGS sequence"/>
</dbReference>
<dbReference type="EMBL" id="FLRB01000032">
    <property type="protein sequence ID" value="SBT22751.1"/>
    <property type="molecule type" value="Genomic_DNA"/>
</dbReference>
<evidence type="ECO:0000313" key="1">
    <source>
        <dbReference type="EMBL" id="SBT18540.1"/>
    </source>
</evidence>
<dbReference type="Proteomes" id="UP000092840">
    <property type="component" value="Unassembled WGS sequence"/>
</dbReference>
<evidence type="ECO:0000313" key="2">
    <source>
        <dbReference type="EMBL" id="SBT22751.1"/>
    </source>
</evidence>
<organism evidence="1 4">
    <name type="scientific">Marinomonas gallaica</name>
    <dbReference type="NCBI Taxonomy" id="1806667"/>
    <lineage>
        <taxon>Bacteria</taxon>
        <taxon>Pseudomonadati</taxon>
        <taxon>Pseudomonadota</taxon>
        <taxon>Gammaproteobacteria</taxon>
        <taxon>Oceanospirillales</taxon>
        <taxon>Oceanospirillaceae</taxon>
        <taxon>Marinomonas</taxon>
    </lineage>
</organism>
<evidence type="ECO:0000313" key="4">
    <source>
        <dbReference type="Proteomes" id="UP000092871"/>
    </source>
</evidence>
<keyword evidence="3" id="KW-1185">Reference proteome</keyword>
<evidence type="ECO:0000313" key="3">
    <source>
        <dbReference type="Proteomes" id="UP000092840"/>
    </source>
</evidence>
<accession>A0A1C3JU20</accession>
<dbReference type="AlphaFoldDB" id="A0A1C3JU20"/>
<reference evidence="2 3" key="2">
    <citation type="submission" date="2016-06" db="EMBL/GenBank/DDBJ databases">
        <authorList>
            <person name="Rodrigo-Torres L."/>
            <person name="Arahal D.R."/>
        </authorList>
    </citation>
    <scope>NUCLEOTIDE SEQUENCE [LARGE SCALE GENOMIC DNA]</scope>
    <source>
        <strain evidence="2 3">CECT 5116</strain>
    </source>
</reference>
<proteinExistence type="predicted"/>
<reference evidence="1 4" key="1">
    <citation type="submission" date="2016-06" db="EMBL/GenBank/DDBJ databases">
        <authorList>
            <person name="Kjaerup R.B."/>
            <person name="Dalgaard T.S."/>
            <person name="Juul-Madsen H.R."/>
        </authorList>
    </citation>
    <scope>NUCLEOTIDE SEQUENCE [LARGE SCALE GENOMIC DNA]</scope>
    <source>
        <strain evidence="1 4">CECT 5115</strain>
    </source>
</reference>